<dbReference type="Gene3D" id="2.60.110.10">
    <property type="entry name" value="Thaumatin"/>
    <property type="match status" value="1"/>
</dbReference>
<evidence type="ECO:0000313" key="3">
    <source>
        <dbReference type="Proteomes" id="UP000736335"/>
    </source>
</evidence>
<dbReference type="EMBL" id="WIUZ02000007">
    <property type="protein sequence ID" value="KAF9785171.1"/>
    <property type="molecule type" value="Genomic_DNA"/>
</dbReference>
<reference evidence="2" key="1">
    <citation type="journal article" date="2020" name="Nat. Commun.">
        <title>Large-scale genome sequencing of mycorrhizal fungi provides insights into the early evolution of symbiotic traits.</title>
        <authorList>
            <person name="Miyauchi S."/>
            <person name="Kiss E."/>
            <person name="Kuo A."/>
            <person name="Drula E."/>
            <person name="Kohler A."/>
            <person name="Sanchez-Garcia M."/>
            <person name="Morin E."/>
            <person name="Andreopoulos B."/>
            <person name="Barry K.W."/>
            <person name="Bonito G."/>
            <person name="Buee M."/>
            <person name="Carver A."/>
            <person name="Chen C."/>
            <person name="Cichocki N."/>
            <person name="Clum A."/>
            <person name="Culley D."/>
            <person name="Crous P.W."/>
            <person name="Fauchery L."/>
            <person name="Girlanda M."/>
            <person name="Hayes R.D."/>
            <person name="Keri Z."/>
            <person name="LaButti K."/>
            <person name="Lipzen A."/>
            <person name="Lombard V."/>
            <person name="Magnuson J."/>
            <person name="Maillard F."/>
            <person name="Murat C."/>
            <person name="Nolan M."/>
            <person name="Ohm R.A."/>
            <person name="Pangilinan J."/>
            <person name="Pereira M.F."/>
            <person name="Perotto S."/>
            <person name="Peter M."/>
            <person name="Pfister S."/>
            <person name="Riley R."/>
            <person name="Sitrit Y."/>
            <person name="Stielow J.B."/>
            <person name="Szollosi G."/>
            <person name="Zifcakova L."/>
            <person name="Stursova M."/>
            <person name="Spatafora J.W."/>
            <person name="Tedersoo L."/>
            <person name="Vaario L.M."/>
            <person name="Yamada A."/>
            <person name="Yan M."/>
            <person name="Wang P."/>
            <person name="Xu J."/>
            <person name="Bruns T."/>
            <person name="Baldrian P."/>
            <person name="Vilgalys R."/>
            <person name="Dunand C."/>
            <person name="Henrissat B."/>
            <person name="Grigoriev I.V."/>
            <person name="Hibbett D."/>
            <person name="Nagy L.G."/>
            <person name="Martin F.M."/>
        </authorList>
    </citation>
    <scope>NUCLEOTIDE SEQUENCE</scope>
    <source>
        <strain evidence="2">UH-Tt-Lm1</strain>
    </source>
</reference>
<evidence type="ECO:0008006" key="4">
    <source>
        <dbReference type="Google" id="ProtNLM"/>
    </source>
</evidence>
<organism evidence="2 3">
    <name type="scientific">Thelephora terrestris</name>
    <dbReference type="NCBI Taxonomy" id="56493"/>
    <lineage>
        <taxon>Eukaryota</taxon>
        <taxon>Fungi</taxon>
        <taxon>Dikarya</taxon>
        <taxon>Basidiomycota</taxon>
        <taxon>Agaricomycotina</taxon>
        <taxon>Agaricomycetes</taxon>
        <taxon>Thelephorales</taxon>
        <taxon>Thelephoraceae</taxon>
        <taxon>Thelephora</taxon>
    </lineage>
</organism>
<dbReference type="InterPro" id="IPR037176">
    <property type="entry name" value="Osmotin/thaumatin-like_sf"/>
</dbReference>
<dbReference type="SUPFAM" id="SSF49870">
    <property type="entry name" value="Osmotin, thaumatin-like protein"/>
    <property type="match status" value="1"/>
</dbReference>
<dbReference type="AlphaFoldDB" id="A0A9P6L694"/>
<evidence type="ECO:0000313" key="2">
    <source>
        <dbReference type="EMBL" id="KAF9785171.1"/>
    </source>
</evidence>
<protein>
    <recommendedName>
        <fullName evidence="4">Thaumatin-like protein</fullName>
    </recommendedName>
</protein>
<dbReference type="Proteomes" id="UP000736335">
    <property type="component" value="Unassembled WGS sequence"/>
</dbReference>
<reference evidence="2" key="2">
    <citation type="submission" date="2020-11" db="EMBL/GenBank/DDBJ databases">
        <authorList>
            <consortium name="DOE Joint Genome Institute"/>
            <person name="Kuo A."/>
            <person name="Miyauchi S."/>
            <person name="Kiss E."/>
            <person name="Drula E."/>
            <person name="Kohler A."/>
            <person name="Sanchez-Garcia M."/>
            <person name="Andreopoulos B."/>
            <person name="Barry K.W."/>
            <person name="Bonito G."/>
            <person name="Buee M."/>
            <person name="Carver A."/>
            <person name="Chen C."/>
            <person name="Cichocki N."/>
            <person name="Clum A."/>
            <person name="Culley D."/>
            <person name="Crous P.W."/>
            <person name="Fauchery L."/>
            <person name="Girlanda M."/>
            <person name="Hayes R."/>
            <person name="Keri Z."/>
            <person name="Labutti K."/>
            <person name="Lipzen A."/>
            <person name="Lombard V."/>
            <person name="Magnuson J."/>
            <person name="Maillard F."/>
            <person name="Morin E."/>
            <person name="Murat C."/>
            <person name="Nolan M."/>
            <person name="Ohm R."/>
            <person name="Pangilinan J."/>
            <person name="Pereira M."/>
            <person name="Perotto S."/>
            <person name="Peter M."/>
            <person name="Riley R."/>
            <person name="Sitrit Y."/>
            <person name="Stielow B."/>
            <person name="Szollosi G."/>
            <person name="Zifcakova L."/>
            <person name="Stursova M."/>
            <person name="Spatafora J.W."/>
            <person name="Tedersoo L."/>
            <person name="Vaario L.-M."/>
            <person name="Yamada A."/>
            <person name="Yan M."/>
            <person name="Wang P."/>
            <person name="Xu J."/>
            <person name="Bruns T."/>
            <person name="Baldrian P."/>
            <person name="Vilgalys R."/>
            <person name="Henrissat B."/>
            <person name="Grigoriev I.V."/>
            <person name="Hibbett D."/>
            <person name="Nagy L.G."/>
            <person name="Martin F.M."/>
        </authorList>
    </citation>
    <scope>NUCLEOTIDE SEQUENCE</scope>
    <source>
        <strain evidence="2">UH-Tt-Lm1</strain>
    </source>
</reference>
<dbReference type="OrthoDB" id="430315at2759"/>
<keyword evidence="1" id="KW-0732">Signal</keyword>
<feature type="signal peptide" evidence="1">
    <location>
        <begin position="1"/>
        <end position="18"/>
    </location>
</feature>
<feature type="chain" id="PRO_5040347087" description="Thaumatin-like protein" evidence="1">
    <location>
        <begin position="19"/>
        <end position="185"/>
    </location>
</feature>
<sequence>MHLTHLISFLTLFCVASASHVFTIQNKCNYAVNPIIANTNCGYSPRCNTPGSGGVPNPAIPYNGPQPGKIAAGATKSVTINNQWNGRIFNQNGKCGAKGERCTMLEYNLDTGSVWTPQAYDISNIQGFTQSVSIGASGCQSTICQNVNCPCTQAYRPGDTTGCGNDSPVRACKAGNIAFWVTFCP</sequence>
<comment type="caution">
    <text evidence="2">The sequence shown here is derived from an EMBL/GenBank/DDBJ whole genome shotgun (WGS) entry which is preliminary data.</text>
</comment>
<accession>A0A9P6L694</accession>
<keyword evidence="3" id="KW-1185">Reference proteome</keyword>
<evidence type="ECO:0000256" key="1">
    <source>
        <dbReference type="SAM" id="SignalP"/>
    </source>
</evidence>
<proteinExistence type="predicted"/>
<name>A0A9P6L694_9AGAM</name>
<gene>
    <name evidence="2" type="ORF">BJ322DRAFT_813000</name>
</gene>